<keyword evidence="7" id="KW-0732">Signal</keyword>
<keyword evidence="13" id="KW-0524">Neurogenesis</keyword>
<evidence type="ECO:0000256" key="8">
    <source>
        <dbReference type="ARBA" id="ARBA00022737"/>
    </source>
</evidence>
<evidence type="ECO:0000256" key="11">
    <source>
        <dbReference type="ARBA" id="ARBA00022782"/>
    </source>
</evidence>
<feature type="binding site" evidence="23 24">
    <location>
        <position position="595"/>
    </location>
    <ligand>
        <name>ATP</name>
        <dbReference type="ChEBI" id="CHEBI:30616"/>
    </ligand>
</feature>
<dbReference type="GO" id="GO:0004714">
    <property type="term" value="F:transmembrane receptor protein tyrosine kinase activity"/>
    <property type="evidence" value="ECO:0007669"/>
    <property type="project" value="UniProtKB-EC"/>
</dbReference>
<dbReference type="GO" id="GO:0005030">
    <property type="term" value="F:neurotrophin receptor activity"/>
    <property type="evidence" value="ECO:0007669"/>
    <property type="project" value="TreeGrafter"/>
</dbReference>
<dbReference type="InterPro" id="IPR020777">
    <property type="entry name" value="NTRK"/>
</dbReference>
<dbReference type="InterPro" id="IPR036179">
    <property type="entry name" value="Ig-like_dom_sf"/>
</dbReference>
<dbReference type="GO" id="GO:0007399">
    <property type="term" value="P:nervous system development"/>
    <property type="evidence" value="ECO:0007669"/>
    <property type="project" value="UniProtKB-KW"/>
</dbReference>
<dbReference type="GO" id="GO:0010976">
    <property type="term" value="P:positive regulation of neuron projection development"/>
    <property type="evidence" value="ECO:0007669"/>
    <property type="project" value="TreeGrafter"/>
</dbReference>
<evidence type="ECO:0000256" key="13">
    <source>
        <dbReference type="ARBA" id="ARBA00022902"/>
    </source>
</evidence>
<evidence type="ECO:0000256" key="6">
    <source>
        <dbReference type="ARBA" id="ARBA00022692"/>
    </source>
</evidence>
<evidence type="ECO:0000256" key="18">
    <source>
        <dbReference type="ARBA" id="ARBA00023170"/>
    </source>
</evidence>
<dbReference type="Proteomes" id="UP001152320">
    <property type="component" value="Chromosome 14"/>
</dbReference>
<feature type="transmembrane region" description="Helical" evidence="26">
    <location>
        <begin position="459"/>
        <end position="483"/>
    </location>
</feature>
<dbReference type="InterPro" id="IPR002011">
    <property type="entry name" value="Tyr_kinase_rcpt_2_CS"/>
</dbReference>
<protein>
    <recommendedName>
        <fullName evidence="25">Tyrosine-protein kinase receptor</fullName>
        <ecNumber evidence="25">2.7.10.1</ecNumber>
    </recommendedName>
</protein>
<evidence type="ECO:0000256" key="15">
    <source>
        <dbReference type="ARBA" id="ARBA00023136"/>
    </source>
</evidence>
<dbReference type="InterPro" id="IPR007110">
    <property type="entry name" value="Ig-like_dom"/>
</dbReference>
<accession>A0A9Q1H104</accession>
<evidence type="ECO:0000256" key="21">
    <source>
        <dbReference type="ARBA" id="ARBA00051243"/>
    </source>
</evidence>
<evidence type="ECO:0000256" key="17">
    <source>
        <dbReference type="ARBA" id="ARBA00023157"/>
    </source>
</evidence>
<dbReference type="InterPro" id="IPR050122">
    <property type="entry name" value="RTK"/>
</dbReference>
<dbReference type="Gene3D" id="2.60.40.10">
    <property type="entry name" value="Immunoglobulins"/>
    <property type="match status" value="1"/>
</dbReference>
<keyword evidence="9 23" id="KW-0547">Nucleotide-binding</keyword>
<dbReference type="InterPro" id="IPR013783">
    <property type="entry name" value="Ig-like_fold"/>
</dbReference>
<dbReference type="OrthoDB" id="3256376at2759"/>
<feature type="domain" description="Ig-like" evidence="28">
    <location>
        <begin position="219"/>
        <end position="312"/>
    </location>
</feature>
<feature type="binding site" evidence="23">
    <location>
        <begin position="567"/>
        <end position="575"/>
    </location>
    <ligand>
        <name>ATP</name>
        <dbReference type="ChEBI" id="CHEBI:30616"/>
    </ligand>
</feature>
<dbReference type="FunFam" id="1.10.510.10:FF:000034">
    <property type="entry name" value="Tyrosine-protein kinase receptor"/>
    <property type="match status" value="1"/>
</dbReference>
<dbReference type="PANTHER" id="PTHR24416:SF614">
    <property type="entry name" value="PROTEIN KINASE DOMAIN-CONTAINING PROTEIN"/>
    <property type="match status" value="1"/>
</dbReference>
<keyword evidence="2" id="KW-0217">Developmental protein</keyword>
<evidence type="ECO:0000256" key="2">
    <source>
        <dbReference type="ARBA" id="ARBA00022473"/>
    </source>
</evidence>
<dbReference type="Gene3D" id="3.30.200.20">
    <property type="entry name" value="Phosphorylase Kinase, domain 1"/>
    <property type="match status" value="1"/>
</dbReference>
<organism evidence="29 30">
    <name type="scientific">Holothuria leucospilota</name>
    <name type="common">Black long sea cucumber</name>
    <name type="synonym">Mertensiothuria leucospilota</name>
    <dbReference type="NCBI Taxonomy" id="206669"/>
    <lineage>
        <taxon>Eukaryota</taxon>
        <taxon>Metazoa</taxon>
        <taxon>Echinodermata</taxon>
        <taxon>Eleutherozoa</taxon>
        <taxon>Echinozoa</taxon>
        <taxon>Holothuroidea</taxon>
        <taxon>Aspidochirotacea</taxon>
        <taxon>Aspidochirotida</taxon>
        <taxon>Holothuriidae</taxon>
        <taxon>Holothuria</taxon>
    </lineage>
</organism>
<dbReference type="EMBL" id="JAIZAY010000014">
    <property type="protein sequence ID" value="KAJ8029233.1"/>
    <property type="molecule type" value="Genomic_DNA"/>
</dbReference>
<keyword evidence="20" id="KW-0393">Immunoglobulin domain</keyword>
<dbReference type="GO" id="GO:0030154">
    <property type="term" value="P:cell differentiation"/>
    <property type="evidence" value="ECO:0007669"/>
    <property type="project" value="UniProtKB-KW"/>
</dbReference>
<sequence length="853" mass="97225">MPSSHLSNTMSPFPRRHSKGYFFILFVTLGLVLRTACSRFICPLDFNCICPVADSVKCDRPNTYSSITQILDKFSPKDASDLLVLAISNQENLTSISDVDLNVTKKLRVLNITYSGLRSIHKNAFMDLKILHLIDLSHNKLTTVPFEPFIHLFNEYFNFSLVLNFTGNPLSCSHCENQWILDFMTPEYVQKLTCVNATGDKTFVMKNNESDESVFNNCPVVKLNITVDGHQPSEEFQVRKQGEELVLTCTVVNNVEGYVNISWYTYDLNSKFEVTNTADSATLTFNKLDYRDTRVMSCVAEVDGTFHRKTIRVQVQVAPDIVSFSRPIMSYSSPCMYFVIIAYPRAKTKDVRLYFEKGGNPRTEVKHSFVGIEHFTDRAPVLPWQDLGCVLFQSPTHKSNGNYTLVVENELGQDEFTTFAHFQTNPGMDEHYSTYTVRPSSKPARKEEVVKDEPRQPSFFIYAIIAAVAVVVPCIIVIVFLVVRRQHKRDIHNRVRYRDVTDGSDIPFKAVNCVDGKHPEIMTKGGELVHPMFPNPIYVTGIFKGEKTEGNAIQHISRDRIRFISDLGEGAFGVVCLGVCKDIPAEGESTMVAIKTLKDASIGDARKDFQREAELLTNLQHENIVTFYGVCEDKEPFLMVFEYMENGDLNSFLKARGPDADCFHKQGNTTINAPILSEYDLLVIAKQISAGMVYMASQHFVHRDLATRNCLVGDRLVVKIADFGMSRDVYSTDYYRVGGHTMLPVRWMPPESIIYRTYSLESDVWSYGIVLWEIFEYGKQPWYGLSNHEVIEYIHNGVLLDYPPRCPKEVYKIMLGCWQRQPTHRMAIKDVHDAITRLSEECKRDEKTDDTTN</sequence>
<evidence type="ECO:0000259" key="28">
    <source>
        <dbReference type="PROSITE" id="PS50835"/>
    </source>
</evidence>
<evidence type="ECO:0000256" key="26">
    <source>
        <dbReference type="SAM" id="Phobius"/>
    </source>
</evidence>
<dbReference type="SMART" id="SM00409">
    <property type="entry name" value="IG"/>
    <property type="match status" value="1"/>
</dbReference>
<dbReference type="PANTHER" id="PTHR24416">
    <property type="entry name" value="TYROSINE-PROTEIN KINASE RECEPTOR"/>
    <property type="match status" value="1"/>
</dbReference>
<evidence type="ECO:0000256" key="10">
    <source>
        <dbReference type="ARBA" id="ARBA00022777"/>
    </source>
</evidence>
<dbReference type="InterPro" id="IPR000719">
    <property type="entry name" value="Prot_kinase_dom"/>
</dbReference>
<keyword evidence="18 25" id="KW-0675">Receptor</keyword>
<dbReference type="PROSITE" id="PS50835">
    <property type="entry name" value="IG_LIKE"/>
    <property type="match status" value="1"/>
</dbReference>
<dbReference type="InterPro" id="IPR020635">
    <property type="entry name" value="Tyr_kinase_cat_dom"/>
</dbReference>
<dbReference type="PROSITE" id="PS00109">
    <property type="entry name" value="PROTEIN_KINASE_TYR"/>
    <property type="match status" value="1"/>
</dbReference>
<keyword evidence="10" id="KW-0418">Kinase</keyword>
<keyword evidence="3 25" id="KW-0597">Phosphoprotein</keyword>
<dbReference type="PROSITE" id="PS00107">
    <property type="entry name" value="PROTEIN_KINASE_ATP"/>
    <property type="match status" value="1"/>
</dbReference>
<comment type="similarity">
    <text evidence="25">Belongs to the protein kinase superfamily. Tyr protein kinase family. Insulin receptor subfamily.</text>
</comment>
<dbReference type="InterPro" id="IPR001611">
    <property type="entry name" value="Leu-rich_rpt"/>
</dbReference>
<dbReference type="SMART" id="SM00219">
    <property type="entry name" value="TyrKc"/>
    <property type="match status" value="1"/>
</dbReference>
<dbReference type="GO" id="GO:0043235">
    <property type="term" value="C:receptor complex"/>
    <property type="evidence" value="ECO:0007669"/>
    <property type="project" value="TreeGrafter"/>
</dbReference>
<keyword evidence="30" id="KW-1185">Reference proteome</keyword>
<dbReference type="Pfam" id="PF13855">
    <property type="entry name" value="LRR_8"/>
    <property type="match status" value="1"/>
</dbReference>
<feature type="active site" description="Proton acceptor" evidence="22">
    <location>
        <position position="704"/>
    </location>
</feature>
<dbReference type="SUPFAM" id="SSF48726">
    <property type="entry name" value="Immunoglobulin"/>
    <property type="match status" value="1"/>
</dbReference>
<keyword evidence="6 25" id="KW-0812">Transmembrane</keyword>
<evidence type="ECO:0000256" key="23">
    <source>
        <dbReference type="PIRSR" id="PIRSR620777-51"/>
    </source>
</evidence>
<dbReference type="GO" id="GO:1990090">
    <property type="term" value="P:cellular response to nerve growth factor stimulus"/>
    <property type="evidence" value="ECO:0007669"/>
    <property type="project" value="TreeGrafter"/>
</dbReference>
<evidence type="ECO:0000259" key="27">
    <source>
        <dbReference type="PROSITE" id="PS50011"/>
    </source>
</evidence>
<comment type="caution">
    <text evidence="29">The sequence shown here is derived from an EMBL/GenBank/DDBJ whole genome shotgun (WGS) entry which is preliminary data.</text>
</comment>
<dbReference type="GO" id="GO:0005886">
    <property type="term" value="C:plasma membrane"/>
    <property type="evidence" value="ECO:0007669"/>
    <property type="project" value="InterPro"/>
</dbReference>
<dbReference type="Pfam" id="PF07714">
    <property type="entry name" value="PK_Tyr_Ser-Thr"/>
    <property type="match status" value="1"/>
</dbReference>
<keyword evidence="12 23" id="KW-0067">ATP-binding</keyword>
<evidence type="ECO:0000313" key="29">
    <source>
        <dbReference type="EMBL" id="KAJ8029233.1"/>
    </source>
</evidence>
<evidence type="ECO:0000256" key="20">
    <source>
        <dbReference type="ARBA" id="ARBA00023319"/>
    </source>
</evidence>
<dbReference type="AlphaFoldDB" id="A0A9Q1H104"/>
<evidence type="ECO:0000256" key="1">
    <source>
        <dbReference type="ARBA" id="ARBA00004479"/>
    </source>
</evidence>
<keyword evidence="4" id="KW-0433">Leucine-rich repeat</keyword>
<keyword evidence="11" id="KW-0221">Differentiation</keyword>
<proteinExistence type="inferred from homology"/>
<evidence type="ECO:0000256" key="25">
    <source>
        <dbReference type="RuleBase" id="RU000312"/>
    </source>
</evidence>
<keyword evidence="14 26" id="KW-1133">Transmembrane helix</keyword>
<dbReference type="FunFam" id="3.30.200.20:FF:000033">
    <property type="entry name" value="Tyrosine-protein kinase receptor"/>
    <property type="match status" value="1"/>
</dbReference>
<keyword evidence="15 26" id="KW-0472">Membrane</keyword>
<keyword evidence="16" id="KW-0829">Tyrosine-protein kinase</keyword>
<evidence type="ECO:0000256" key="4">
    <source>
        <dbReference type="ARBA" id="ARBA00022614"/>
    </source>
</evidence>
<dbReference type="GO" id="GO:0007169">
    <property type="term" value="P:cell surface receptor protein tyrosine kinase signaling pathway"/>
    <property type="evidence" value="ECO:0007669"/>
    <property type="project" value="InterPro"/>
</dbReference>
<evidence type="ECO:0000256" key="22">
    <source>
        <dbReference type="PIRSR" id="PIRSR620777-50"/>
    </source>
</evidence>
<dbReference type="SUPFAM" id="SSF52058">
    <property type="entry name" value="L domain-like"/>
    <property type="match status" value="1"/>
</dbReference>
<comment type="catalytic activity">
    <reaction evidence="21 25">
        <text>L-tyrosyl-[protein] + ATP = O-phospho-L-tyrosyl-[protein] + ADP + H(+)</text>
        <dbReference type="Rhea" id="RHEA:10596"/>
        <dbReference type="Rhea" id="RHEA-COMP:10136"/>
        <dbReference type="Rhea" id="RHEA-COMP:20101"/>
        <dbReference type="ChEBI" id="CHEBI:15378"/>
        <dbReference type="ChEBI" id="CHEBI:30616"/>
        <dbReference type="ChEBI" id="CHEBI:46858"/>
        <dbReference type="ChEBI" id="CHEBI:61978"/>
        <dbReference type="ChEBI" id="CHEBI:456216"/>
        <dbReference type="EC" id="2.7.10.1"/>
    </reaction>
</comment>
<keyword evidence="8" id="KW-0677">Repeat</keyword>
<evidence type="ECO:0000256" key="3">
    <source>
        <dbReference type="ARBA" id="ARBA00022553"/>
    </source>
</evidence>
<evidence type="ECO:0000256" key="14">
    <source>
        <dbReference type="ARBA" id="ARBA00022989"/>
    </source>
</evidence>
<evidence type="ECO:0000256" key="9">
    <source>
        <dbReference type="ARBA" id="ARBA00022741"/>
    </source>
</evidence>
<evidence type="ECO:0000256" key="16">
    <source>
        <dbReference type="ARBA" id="ARBA00023137"/>
    </source>
</evidence>
<dbReference type="Gene3D" id="1.10.510.10">
    <property type="entry name" value="Transferase(Phosphotransferase) domain 1"/>
    <property type="match status" value="1"/>
</dbReference>
<dbReference type="GO" id="GO:0051897">
    <property type="term" value="P:positive regulation of phosphatidylinositol 3-kinase/protein kinase B signal transduction"/>
    <property type="evidence" value="ECO:0007669"/>
    <property type="project" value="TreeGrafter"/>
</dbReference>
<dbReference type="GO" id="GO:0043121">
    <property type="term" value="F:neurotrophin binding"/>
    <property type="evidence" value="ECO:0007669"/>
    <property type="project" value="TreeGrafter"/>
</dbReference>
<comment type="subcellular location">
    <subcellularLocation>
        <location evidence="1">Membrane</location>
        <topology evidence="1">Single-pass type I membrane protein</topology>
    </subcellularLocation>
</comment>
<dbReference type="InterPro" id="IPR003599">
    <property type="entry name" value="Ig_sub"/>
</dbReference>
<dbReference type="PRINTS" id="PR00109">
    <property type="entry name" value="TYRKINASE"/>
</dbReference>
<dbReference type="PROSITE" id="PS00239">
    <property type="entry name" value="RECEPTOR_TYR_KIN_II"/>
    <property type="match status" value="1"/>
</dbReference>
<dbReference type="PRINTS" id="PR01939">
    <property type="entry name" value="NTKRECEPTOR"/>
</dbReference>
<evidence type="ECO:0000256" key="24">
    <source>
        <dbReference type="PROSITE-ProRule" id="PRU10141"/>
    </source>
</evidence>
<keyword evidence="17" id="KW-1015">Disulfide bond</keyword>
<dbReference type="GO" id="GO:0005524">
    <property type="term" value="F:ATP binding"/>
    <property type="evidence" value="ECO:0007669"/>
    <property type="project" value="UniProtKB-UniRule"/>
</dbReference>
<dbReference type="PROSITE" id="PS50011">
    <property type="entry name" value="PROTEIN_KINASE_DOM"/>
    <property type="match status" value="1"/>
</dbReference>
<dbReference type="SUPFAM" id="SSF56112">
    <property type="entry name" value="Protein kinase-like (PK-like)"/>
    <property type="match status" value="1"/>
</dbReference>
<evidence type="ECO:0000256" key="12">
    <source>
        <dbReference type="ARBA" id="ARBA00022840"/>
    </source>
</evidence>
<dbReference type="InterPro" id="IPR008266">
    <property type="entry name" value="Tyr_kinase_AS"/>
</dbReference>
<dbReference type="InterPro" id="IPR001245">
    <property type="entry name" value="Ser-Thr/Tyr_kinase_cat_dom"/>
</dbReference>
<name>A0A9Q1H104_HOLLE</name>
<keyword evidence="19" id="KW-0325">Glycoprotein</keyword>
<dbReference type="InterPro" id="IPR011009">
    <property type="entry name" value="Kinase-like_dom_sf"/>
</dbReference>
<evidence type="ECO:0000256" key="19">
    <source>
        <dbReference type="ARBA" id="ARBA00023180"/>
    </source>
</evidence>
<feature type="domain" description="Protein kinase" evidence="27">
    <location>
        <begin position="561"/>
        <end position="835"/>
    </location>
</feature>
<evidence type="ECO:0000313" key="30">
    <source>
        <dbReference type="Proteomes" id="UP001152320"/>
    </source>
</evidence>
<dbReference type="Gene3D" id="3.80.10.10">
    <property type="entry name" value="Ribonuclease Inhibitor"/>
    <property type="match status" value="1"/>
</dbReference>
<dbReference type="GO" id="GO:0030424">
    <property type="term" value="C:axon"/>
    <property type="evidence" value="ECO:0007669"/>
    <property type="project" value="TreeGrafter"/>
</dbReference>
<dbReference type="InterPro" id="IPR032675">
    <property type="entry name" value="LRR_dom_sf"/>
</dbReference>
<dbReference type="InterPro" id="IPR017441">
    <property type="entry name" value="Protein_kinase_ATP_BS"/>
</dbReference>
<dbReference type="EC" id="2.7.10.1" evidence="25"/>
<gene>
    <name evidence="29" type="ORF">HOLleu_28576</name>
</gene>
<keyword evidence="5" id="KW-0808">Transferase</keyword>
<evidence type="ECO:0000256" key="5">
    <source>
        <dbReference type="ARBA" id="ARBA00022679"/>
    </source>
</evidence>
<reference evidence="29" key="1">
    <citation type="submission" date="2021-10" db="EMBL/GenBank/DDBJ databases">
        <title>Tropical sea cucumber genome reveals ecological adaptation and Cuvierian tubules defense mechanism.</title>
        <authorList>
            <person name="Chen T."/>
        </authorList>
    </citation>
    <scope>NUCLEOTIDE SEQUENCE</scope>
    <source>
        <strain evidence="29">Nanhai2018</strain>
        <tissue evidence="29">Muscle</tissue>
    </source>
</reference>
<evidence type="ECO:0000256" key="7">
    <source>
        <dbReference type="ARBA" id="ARBA00022729"/>
    </source>
</evidence>